<name>A0AA36NGH1_9DINO</name>
<dbReference type="InterPro" id="IPR036383">
    <property type="entry name" value="TSP1_rpt_sf"/>
</dbReference>
<proteinExistence type="predicted"/>
<dbReference type="AlphaFoldDB" id="A0AA36NGH1"/>
<keyword evidence="2" id="KW-1185">Reference proteome</keyword>
<evidence type="ECO:0000313" key="1">
    <source>
        <dbReference type="EMBL" id="CAJ1401213.1"/>
    </source>
</evidence>
<dbReference type="SUPFAM" id="SSF82895">
    <property type="entry name" value="TSP-1 type 1 repeat"/>
    <property type="match status" value="1"/>
</dbReference>
<dbReference type="PROSITE" id="PS50092">
    <property type="entry name" value="TSP1"/>
    <property type="match status" value="1"/>
</dbReference>
<dbReference type="EMBL" id="CAUJNA010003405">
    <property type="protein sequence ID" value="CAJ1401213.1"/>
    <property type="molecule type" value="Genomic_DNA"/>
</dbReference>
<protein>
    <submittedName>
        <fullName evidence="1">Uncharacterized protein</fullName>
    </submittedName>
</protein>
<comment type="caution">
    <text evidence="1">The sequence shown here is derived from an EMBL/GenBank/DDBJ whole genome shotgun (WGS) entry which is preliminary data.</text>
</comment>
<reference evidence="1" key="1">
    <citation type="submission" date="2023-08" db="EMBL/GenBank/DDBJ databases">
        <authorList>
            <person name="Chen Y."/>
            <person name="Shah S."/>
            <person name="Dougan E. K."/>
            <person name="Thang M."/>
            <person name="Chan C."/>
        </authorList>
    </citation>
    <scope>NUCLEOTIDE SEQUENCE</scope>
</reference>
<organism evidence="1 2">
    <name type="scientific">Effrenium voratum</name>
    <dbReference type="NCBI Taxonomy" id="2562239"/>
    <lineage>
        <taxon>Eukaryota</taxon>
        <taxon>Sar</taxon>
        <taxon>Alveolata</taxon>
        <taxon>Dinophyceae</taxon>
        <taxon>Suessiales</taxon>
        <taxon>Symbiodiniaceae</taxon>
        <taxon>Effrenium</taxon>
    </lineage>
</organism>
<accession>A0AA36NGH1</accession>
<dbReference type="InterPro" id="IPR000884">
    <property type="entry name" value="TSP1_rpt"/>
</dbReference>
<sequence>MELAFQSPSAAVAAALANGEASQLLRYLIASGYSSQQALQLMAQADNASLQEAGAQLSSSLRLGFLHPPLSVEWLTPGRGPAVLLEEAQQVSVLESLAAALEVAPAKVILWPASGAVSSSSATSTTARRLAEESVATCSFNLVIDDASARVLDLTTGTEPYRVFLARLSEALAVAQLPMPSCFRDPKMGVENVKVEDSFELAESVWVAKSDWSECPAKCGKAWQSRSVACSTGNEFACNASGAKLATEQSCEKYVDCKWEWTCPFSRSASVTCGVQLLLTGVAGFAALLLLWCCLHMLRQCCKWAPKMGEMALMTKSGEQMKVNFYIVGAQSRQGQGTEVDKEATMLDSVWGPEKTGEKCHVVWDVDPEQAAQLEFTKATMQRLGGPVNEQQQQVLERLPEVLGKPAQAVYNTRSMLREQRQEANQQMELQRMASMAHQAMSTNRSGAIPPVQEDVGPELAFHTGDRVEYFSTSHCRWTGALVDDATNSSFIIQLTPHYQPNDKNQKRLDVQIEHLRRPLWEGELVSVYVASLKTWERGVIYGKQHASVTVVGYKVQILGARARILNSVPAHFVWRRFETDMAVEVYDLDLGWRSGKVLWDAEMNELAQEEIKWFDVMVVFDEGDMEEVSASRVRRAAVKF</sequence>
<evidence type="ECO:0000313" key="2">
    <source>
        <dbReference type="Proteomes" id="UP001178507"/>
    </source>
</evidence>
<dbReference type="Proteomes" id="UP001178507">
    <property type="component" value="Unassembled WGS sequence"/>
</dbReference>
<gene>
    <name evidence="1" type="ORF">EVOR1521_LOCUS24403</name>
</gene>